<feature type="region of interest" description="Disordered" evidence="1">
    <location>
        <begin position="46"/>
        <end position="104"/>
    </location>
</feature>
<dbReference type="EMBL" id="JAACJL010000031">
    <property type="protein sequence ID" value="KAF4616654.1"/>
    <property type="molecule type" value="Genomic_DNA"/>
</dbReference>
<feature type="compositionally biased region" description="Basic residues" evidence="1">
    <location>
        <begin position="59"/>
        <end position="77"/>
    </location>
</feature>
<protein>
    <submittedName>
        <fullName evidence="2">Uncharacterized protein</fullName>
    </submittedName>
</protein>
<dbReference type="AlphaFoldDB" id="A0A8H4QSQ9"/>
<reference evidence="2 3" key="1">
    <citation type="submission" date="2019-12" db="EMBL/GenBank/DDBJ databases">
        <authorList>
            <person name="Floudas D."/>
            <person name="Bentzer J."/>
            <person name="Ahren D."/>
            <person name="Johansson T."/>
            <person name="Persson P."/>
            <person name="Tunlid A."/>
        </authorList>
    </citation>
    <scope>NUCLEOTIDE SEQUENCE [LARGE SCALE GENOMIC DNA]</scope>
    <source>
        <strain evidence="2 3">CBS 102.39</strain>
    </source>
</reference>
<dbReference type="Proteomes" id="UP000521872">
    <property type="component" value="Unassembled WGS sequence"/>
</dbReference>
<comment type="caution">
    <text evidence="2">The sequence shown here is derived from an EMBL/GenBank/DDBJ whole genome shotgun (WGS) entry which is preliminary data.</text>
</comment>
<feature type="region of interest" description="Disordered" evidence="1">
    <location>
        <begin position="1"/>
        <end position="29"/>
    </location>
</feature>
<evidence type="ECO:0000313" key="2">
    <source>
        <dbReference type="EMBL" id="KAF4616654.1"/>
    </source>
</evidence>
<feature type="region of interest" description="Disordered" evidence="1">
    <location>
        <begin position="345"/>
        <end position="364"/>
    </location>
</feature>
<name>A0A8H4QSQ9_9AGAR</name>
<feature type="compositionally biased region" description="Polar residues" evidence="1">
    <location>
        <begin position="1"/>
        <end position="10"/>
    </location>
</feature>
<proteinExistence type="predicted"/>
<accession>A0A8H4QSQ9</accession>
<organism evidence="2 3">
    <name type="scientific">Agrocybe pediades</name>
    <dbReference type="NCBI Taxonomy" id="84607"/>
    <lineage>
        <taxon>Eukaryota</taxon>
        <taxon>Fungi</taxon>
        <taxon>Dikarya</taxon>
        <taxon>Basidiomycota</taxon>
        <taxon>Agaricomycotina</taxon>
        <taxon>Agaricomycetes</taxon>
        <taxon>Agaricomycetidae</taxon>
        <taxon>Agaricales</taxon>
        <taxon>Agaricineae</taxon>
        <taxon>Strophariaceae</taxon>
        <taxon>Agrocybe</taxon>
    </lineage>
</organism>
<evidence type="ECO:0000256" key="1">
    <source>
        <dbReference type="SAM" id="MobiDB-lite"/>
    </source>
</evidence>
<feature type="compositionally biased region" description="Low complexity" evidence="1">
    <location>
        <begin position="78"/>
        <end position="89"/>
    </location>
</feature>
<evidence type="ECO:0000313" key="3">
    <source>
        <dbReference type="Proteomes" id="UP000521872"/>
    </source>
</evidence>
<keyword evidence="3" id="KW-1185">Reference proteome</keyword>
<sequence>MKSSVSTRSSLPFPELQVSNPSNNGYFPDELPNLIADEKRRLKEFRKAKAVQESQAGHRPSHHHYNHDHHIHKRRRSSTTVSRCTPSPTLVEDDSDSSQDESIFSYNHGDGILTMPPRSLQKPPQLSKTYTQQRDELQHILLAPQPMRVSRPRPTSRLTSSTHASAYMKEQQYSSSWGVHEFEHPFDLEHREEYSSDQQAVARNETWQNMHLHPLKMSRISSNLQHQTHIMNGHQAHSRFPSAMSRGSSGLAMRRIDPYSYANSNHRRIRLDVQGLSYIDEESESSAGHSTTSYEVGHVDPHEMRSYAPALVPPRPLRLPCRSAAPLPPPTTRRENNRVPRALPPRRRRISQQPSRHPGMQHKVLNPRNVKGMSYDEKGKRDWSTDLCRFCDHNLGTCEYFLYVLVCCRRR</sequence>
<gene>
    <name evidence="2" type="ORF">D9613_008342</name>
</gene>